<evidence type="ECO:0000313" key="2">
    <source>
        <dbReference type="EMBL" id="EOM19116.1"/>
    </source>
</evidence>
<organism evidence="2 3">
    <name type="scientific">Enterococcus faecium EnGen0192</name>
    <dbReference type="NCBI Taxonomy" id="1157487"/>
    <lineage>
        <taxon>Bacteria</taxon>
        <taxon>Bacillati</taxon>
        <taxon>Bacillota</taxon>
        <taxon>Bacilli</taxon>
        <taxon>Lactobacillales</taxon>
        <taxon>Enterococcaceae</taxon>
        <taxon>Enterococcus</taxon>
    </lineage>
</organism>
<dbReference type="AlphaFoldDB" id="A0A829FB86"/>
<dbReference type="Gene3D" id="3.40.50.300">
    <property type="entry name" value="P-loop containing nucleotide triphosphate hydrolases"/>
    <property type="match status" value="1"/>
</dbReference>
<proteinExistence type="predicted"/>
<dbReference type="SUPFAM" id="SSF52540">
    <property type="entry name" value="P-loop containing nucleoside triphosphate hydrolases"/>
    <property type="match status" value="1"/>
</dbReference>
<gene>
    <name evidence="2" type="ORF">SSM_02891</name>
</gene>
<dbReference type="InterPro" id="IPR027417">
    <property type="entry name" value="P-loop_NTPase"/>
</dbReference>
<dbReference type="EMBL" id="AITY01000063">
    <property type="protein sequence ID" value="EOM19116.1"/>
    <property type="molecule type" value="Genomic_DNA"/>
</dbReference>
<comment type="caution">
    <text evidence="2">The sequence shown here is derived from an EMBL/GenBank/DDBJ whole genome shotgun (WGS) entry which is preliminary data.</text>
</comment>
<dbReference type="InterPro" id="IPR027785">
    <property type="entry name" value="UvrD-like_helicase_C"/>
</dbReference>
<protein>
    <recommendedName>
        <fullName evidence="1">UvrD-like helicase C-terminal domain-containing protein</fullName>
    </recommendedName>
</protein>
<evidence type="ECO:0000313" key="3">
    <source>
        <dbReference type="Proteomes" id="UP000013897"/>
    </source>
</evidence>
<feature type="domain" description="UvrD-like helicase C-terminal" evidence="1">
    <location>
        <begin position="51"/>
        <end position="90"/>
    </location>
</feature>
<sequence length="95" mass="10827">MKILAEILVSLKGEKAAVITQTEEETQTLQESIKKNSYGLENCQIIPLSLAKGLEFDHVILYPFENDGDEQRRRRQMYTAISRGMKSIVVLERAT</sequence>
<dbReference type="Proteomes" id="UP000013897">
    <property type="component" value="Unassembled WGS sequence"/>
</dbReference>
<accession>A0A829FB86</accession>
<evidence type="ECO:0000259" key="1">
    <source>
        <dbReference type="Pfam" id="PF13538"/>
    </source>
</evidence>
<reference evidence="2 3" key="1">
    <citation type="submission" date="2013-02" db="EMBL/GenBank/DDBJ databases">
        <title>The Genome Sequence of Enterococcus faecium HM1072.</title>
        <authorList>
            <consortium name="The Broad Institute Genome Sequencing Platform"/>
            <consortium name="The Broad Institute Genome Sequencing Center for Infectious Disease"/>
            <person name="Earl A.M."/>
            <person name="Gilmore M.S."/>
            <person name="Lebreton F."/>
            <person name="Courvalin P."/>
            <person name="Walker B."/>
            <person name="Young S.K."/>
            <person name="Zeng Q."/>
            <person name="Gargeya S."/>
            <person name="Fitzgerald M."/>
            <person name="Haas B."/>
            <person name="Abouelleil A."/>
            <person name="Alvarado L."/>
            <person name="Arachchi H.M."/>
            <person name="Berlin A.M."/>
            <person name="Chapman S.B."/>
            <person name="Dewar J."/>
            <person name="Goldberg J."/>
            <person name="Griggs A."/>
            <person name="Gujja S."/>
            <person name="Hansen M."/>
            <person name="Howarth C."/>
            <person name="Imamovic A."/>
            <person name="Larimer J."/>
            <person name="McCowan C."/>
            <person name="Murphy C."/>
            <person name="Neiman D."/>
            <person name="Pearson M."/>
            <person name="Priest M."/>
            <person name="Roberts A."/>
            <person name="Saif S."/>
            <person name="Shea T."/>
            <person name="Sisk P."/>
            <person name="Sykes S."/>
            <person name="Wortman J."/>
            <person name="Nusbaum C."/>
            <person name="Birren B."/>
        </authorList>
    </citation>
    <scope>NUCLEOTIDE SEQUENCE [LARGE SCALE GENOMIC DNA]</scope>
    <source>
        <strain evidence="2 3">HM1072</strain>
    </source>
</reference>
<dbReference type="Pfam" id="PF13538">
    <property type="entry name" value="UvrD_C_2"/>
    <property type="match status" value="1"/>
</dbReference>
<name>A0A829FB86_ENTFC</name>